<name>D7FCT4_HELP3</name>
<sequence>MPSFLSCCFMVIKNTKYRHKNGLKHGVLVTLFYAKSHYLKGIGVFCDNLIALI</sequence>
<dbReference type="Proteomes" id="UP000007091">
    <property type="component" value="Chromosome"/>
</dbReference>
<accession>D7FCT4</accession>
<reference evidence="1 2" key="1">
    <citation type="journal article" date="2010" name="BMC Genomics">
        <title>Sequencing, annotation, and comparative genome analysis of the gerbil-adapted Helicobacter pylori strain B8.</title>
        <authorList>
            <person name="Farnbacher M."/>
            <person name="Jahns T."/>
            <person name="Willrodt D."/>
            <person name="Daniel R."/>
            <person name="Haas R."/>
            <person name="Goesmann A."/>
            <person name="Kurtz S."/>
            <person name="Rieder G."/>
        </authorList>
    </citation>
    <scope>NUCLEOTIDE SEQUENCE [LARGE SCALE GENOMIC DNA]</scope>
    <source>
        <strain evidence="1 2">B8</strain>
    </source>
</reference>
<gene>
    <name evidence="1" type="ordered locus">HPB8_434</name>
</gene>
<evidence type="ECO:0000313" key="1">
    <source>
        <dbReference type="EMBL" id="CBI65991.1"/>
    </source>
</evidence>
<dbReference type="KEGG" id="hpl:HPB8_434"/>
<proteinExistence type="predicted"/>
<dbReference type="EMBL" id="FN598874">
    <property type="protein sequence ID" value="CBI65991.1"/>
    <property type="molecule type" value="Genomic_DNA"/>
</dbReference>
<dbReference type="AlphaFoldDB" id="D7FCT4"/>
<organism evidence="1 2">
    <name type="scientific">Helicobacter pylori (strain B8)</name>
    <dbReference type="NCBI Taxonomy" id="693745"/>
    <lineage>
        <taxon>Bacteria</taxon>
        <taxon>Pseudomonadati</taxon>
        <taxon>Campylobacterota</taxon>
        <taxon>Epsilonproteobacteria</taxon>
        <taxon>Campylobacterales</taxon>
        <taxon>Helicobacteraceae</taxon>
        <taxon>Helicobacter</taxon>
    </lineage>
</organism>
<evidence type="ECO:0000313" key="2">
    <source>
        <dbReference type="Proteomes" id="UP000007091"/>
    </source>
</evidence>
<protein>
    <submittedName>
        <fullName evidence="1">Uncharacterized protein</fullName>
    </submittedName>
</protein>
<dbReference type="HOGENOM" id="CLU_216349_0_0_7"/>